<feature type="non-terminal residue" evidence="2">
    <location>
        <position position="144"/>
    </location>
</feature>
<reference evidence="2" key="1">
    <citation type="submission" date="2021-06" db="EMBL/GenBank/DDBJ databases">
        <authorList>
            <person name="Kallberg Y."/>
            <person name="Tangrot J."/>
            <person name="Rosling A."/>
        </authorList>
    </citation>
    <scope>NUCLEOTIDE SEQUENCE</scope>
    <source>
        <strain evidence="2">MA453B</strain>
    </source>
</reference>
<evidence type="ECO:0000313" key="2">
    <source>
        <dbReference type="EMBL" id="CAG8823648.1"/>
    </source>
</evidence>
<dbReference type="AlphaFoldDB" id="A0A9N9KDM4"/>
<gene>
    <name evidence="2" type="ORF">DERYTH_LOCUS27541</name>
</gene>
<dbReference type="EMBL" id="CAJVPY010063711">
    <property type="protein sequence ID" value="CAG8823648.1"/>
    <property type="molecule type" value="Genomic_DNA"/>
</dbReference>
<keyword evidence="3" id="KW-1185">Reference proteome</keyword>
<dbReference type="OrthoDB" id="2400003at2759"/>
<sequence>FQHLLQSSQPILPAPSSQDSSSCPTQQNCTLPEPNVLISNDVENSTIDYDISNTNEHQNVEFNSQEKLEIVPDSVFQNWDQLDRYIKMYTKQNGFVSIITCSEFDGATHRRCRYACENQGIGHSKKTAIVENQKQSQTKRLGCK</sequence>
<evidence type="ECO:0000313" key="3">
    <source>
        <dbReference type="Proteomes" id="UP000789405"/>
    </source>
</evidence>
<feature type="region of interest" description="Disordered" evidence="1">
    <location>
        <begin position="1"/>
        <end position="27"/>
    </location>
</feature>
<organism evidence="2 3">
    <name type="scientific">Dentiscutata erythropus</name>
    <dbReference type="NCBI Taxonomy" id="1348616"/>
    <lineage>
        <taxon>Eukaryota</taxon>
        <taxon>Fungi</taxon>
        <taxon>Fungi incertae sedis</taxon>
        <taxon>Mucoromycota</taxon>
        <taxon>Glomeromycotina</taxon>
        <taxon>Glomeromycetes</taxon>
        <taxon>Diversisporales</taxon>
        <taxon>Gigasporaceae</taxon>
        <taxon>Dentiscutata</taxon>
    </lineage>
</organism>
<proteinExistence type="predicted"/>
<dbReference type="Proteomes" id="UP000789405">
    <property type="component" value="Unassembled WGS sequence"/>
</dbReference>
<comment type="caution">
    <text evidence="2">The sequence shown here is derived from an EMBL/GenBank/DDBJ whole genome shotgun (WGS) entry which is preliminary data.</text>
</comment>
<evidence type="ECO:0000256" key="1">
    <source>
        <dbReference type="SAM" id="MobiDB-lite"/>
    </source>
</evidence>
<feature type="non-terminal residue" evidence="2">
    <location>
        <position position="1"/>
    </location>
</feature>
<protein>
    <submittedName>
        <fullName evidence="2">946_t:CDS:1</fullName>
    </submittedName>
</protein>
<accession>A0A9N9KDM4</accession>
<name>A0A9N9KDM4_9GLOM</name>